<dbReference type="SUPFAM" id="SSF50475">
    <property type="entry name" value="FMN-binding split barrel"/>
    <property type="match status" value="1"/>
</dbReference>
<feature type="domain" description="DUF2470" evidence="1">
    <location>
        <begin position="22"/>
        <end position="96"/>
    </location>
</feature>
<name>A0A6J4HVN1_9ACTN</name>
<dbReference type="Pfam" id="PF10615">
    <property type="entry name" value="DUF2470"/>
    <property type="match status" value="1"/>
</dbReference>
<dbReference type="AlphaFoldDB" id="A0A6J4HVN1"/>
<dbReference type="Gene3D" id="3.20.180.10">
    <property type="entry name" value="PNP-oxidase-like"/>
    <property type="match status" value="1"/>
</dbReference>
<dbReference type="PANTHER" id="PTHR13343">
    <property type="entry name" value="CREG1 PROTEIN"/>
    <property type="match status" value="1"/>
</dbReference>
<evidence type="ECO:0000259" key="1">
    <source>
        <dbReference type="Pfam" id="PF10615"/>
    </source>
</evidence>
<dbReference type="PANTHER" id="PTHR13343:SF17">
    <property type="entry name" value="CELLULAR REPRESSOR OF E1A-STIMULATED GENES, ISOFORM A"/>
    <property type="match status" value="1"/>
</dbReference>
<dbReference type="InterPro" id="IPR037119">
    <property type="entry name" value="Haem_oxidase_HugZ-like_sf"/>
</dbReference>
<evidence type="ECO:0000313" key="2">
    <source>
        <dbReference type="EMBL" id="CAA9235256.1"/>
    </source>
</evidence>
<dbReference type="EMBL" id="CADCTF010000068">
    <property type="protein sequence ID" value="CAA9235256.1"/>
    <property type="molecule type" value="Genomic_DNA"/>
</dbReference>
<dbReference type="InterPro" id="IPR019595">
    <property type="entry name" value="DUF2470"/>
</dbReference>
<proteinExistence type="predicted"/>
<organism evidence="2">
    <name type="scientific">uncultured Acidimicrobiales bacterium</name>
    <dbReference type="NCBI Taxonomy" id="310071"/>
    <lineage>
        <taxon>Bacteria</taxon>
        <taxon>Bacillati</taxon>
        <taxon>Actinomycetota</taxon>
        <taxon>Acidimicrobiia</taxon>
        <taxon>Acidimicrobiales</taxon>
        <taxon>environmental samples</taxon>
    </lineage>
</organism>
<accession>A0A6J4HVN1</accession>
<reference evidence="2" key="1">
    <citation type="submission" date="2020-02" db="EMBL/GenBank/DDBJ databases">
        <authorList>
            <person name="Meier V. D."/>
        </authorList>
    </citation>
    <scope>NUCLEOTIDE SEQUENCE</scope>
    <source>
        <strain evidence="2">AVDCRST_MAG50</strain>
    </source>
</reference>
<protein>
    <recommendedName>
        <fullName evidence="1">DUF2470 domain-containing protein</fullName>
    </recommendedName>
</protein>
<gene>
    <name evidence="2" type="ORF">AVDCRST_MAG50-1397</name>
</gene>
<sequence>MSRVDVDAYAEAEPDPLAATAAEIIEHMNADHGEAQVLFCRHLADRPDSTEAVMSSVDRYGFEMIAVSPAGRAAVRLGFPEECTTGEQVRRAMTAMVDDARAVAKRVRT</sequence>